<organism evidence="9 10">
    <name type="scientific">Effrenium voratum</name>
    <dbReference type="NCBI Taxonomy" id="2562239"/>
    <lineage>
        <taxon>Eukaryota</taxon>
        <taxon>Sar</taxon>
        <taxon>Alveolata</taxon>
        <taxon>Dinophyceae</taxon>
        <taxon>Suessiales</taxon>
        <taxon>Symbiodiniaceae</taxon>
        <taxon>Effrenium</taxon>
    </lineage>
</organism>
<dbReference type="InterPro" id="IPR014001">
    <property type="entry name" value="Helicase_ATP-bd"/>
</dbReference>
<evidence type="ECO:0000259" key="7">
    <source>
        <dbReference type="PROSITE" id="PS51192"/>
    </source>
</evidence>
<feature type="domain" description="Helicase ATP-binding" evidence="7">
    <location>
        <begin position="93"/>
        <end position="275"/>
    </location>
</feature>
<feature type="region of interest" description="Disordered" evidence="6">
    <location>
        <begin position="355"/>
        <end position="387"/>
    </location>
</feature>
<dbReference type="PANTHER" id="PTHR47959">
    <property type="entry name" value="ATP-DEPENDENT RNA HELICASE RHLE-RELATED"/>
    <property type="match status" value="1"/>
</dbReference>
<dbReference type="InterPro" id="IPR027417">
    <property type="entry name" value="P-loop_NTPase"/>
</dbReference>
<dbReference type="Pfam" id="PF00270">
    <property type="entry name" value="DEAD"/>
    <property type="match status" value="1"/>
</dbReference>
<dbReference type="GO" id="GO:0005829">
    <property type="term" value="C:cytosol"/>
    <property type="evidence" value="ECO:0007669"/>
    <property type="project" value="TreeGrafter"/>
</dbReference>
<dbReference type="CDD" id="cd18787">
    <property type="entry name" value="SF2_C_DEAD"/>
    <property type="match status" value="1"/>
</dbReference>
<keyword evidence="2 5" id="KW-0378">Hydrolase</keyword>
<gene>
    <name evidence="9" type="ORF">EVOR1521_LOCUS22558</name>
</gene>
<evidence type="ECO:0000313" key="10">
    <source>
        <dbReference type="Proteomes" id="UP001178507"/>
    </source>
</evidence>
<proteinExistence type="inferred from homology"/>
<dbReference type="PANTHER" id="PTHR47959:SF1">
    <property type="entry name" value="ATP-DEPENDENT RNA HELICASE DBPA"/>
    <property type="match status" value="1"/>
</dbReference>
<evidence type="ECO:0000256" key="4">
    <source>
        <dbReference type="ARBA" id="ARBA00022840"/>
    </source>
</evidence>
<feature type="region of interest" description="Disordered" evidence="6">
    <location>
        <begin position="545"/>
        <end position="666"/>
    </location>
</feature>
<keyword evidence="10" id="KW-1185">Reference proteome</keyword>
<dbReference type="GO" id="GO:0003676">
    <property type="term" value="F:nucleic acid binding"/>
    <property type="evidence" value="ECO:0007669"/>
    <property type="project" value="InterPro"/>
</dbReference>
<dbReference type="Proteomes" id="UP001178507">
    <property type="component" value="Unassembled WGS sequence"/>
</dbReference>
<feature type="compositionally biased region" description="Basic and acidic residues" evidence="6">
    <location>
        <begin position="556"/>
        <end position="575"/>
    </location>
</feature>
<evidence type="ECO:0000313" key="9">
    <source>
        <dbReference type="EMBL" id="CAJ1398910.1"/>
    </source>
</evidence>
<dbReference type="GO" id="GO:0003724">
    <property type="term" value="F:RNA helicase activity"/>
    <property type="evidence" value="ECO:0007669"/>
    <property type="project" value="TreeGrafter"/>
</dbReference>
<dbReference type="EMBL" id="CAUJNA010003316">
    <property type="protein sequence ID" value="CAJ1398910.1"/>
    <property type="molecule type" value="Genomic_DNA"/>
</dbReference>
<feature type="compositionally biased region" description="Acidic residues" evidence="6">
    <location>
        <begin position="355"/>
        <end position="367"/>
    </location>
</feature>
<dbReference type="PROSITE" id="PS00039">
    <property type="entry name" value="DEAD_ATP_HELICASE"/>
    <property type="match status" value="1"/>
</dbReference>
<keyword evidence="3 5" id="KW-0347">Helicase</keyword>
<sequence>MAEAEHLLQLRALLTPQVVEKVEKPAKVEEGPDWTNRYCVVDASSPSTPLGSLRPPLRAEVAEALQRAKFDPLFPIQAAVIPLLAKCAESARDPDSAYCCDVCVAAPTGQGKTLAYAVPIVQALLDRLRPAVRALVLLPTRDLAMQVFRVFESLRRALPSGSTPLRLQLAVGAKALAQERRLLLEAPDILVCTPGRLAEHFLGRDACLDFSKLRWFVVDEADRLLTQTYHRWLEILDRATSGAGTARPQKLLFSATMTWDPRKLAALKLLRPLYFFSSRSGQHATPAQLRQHWVRCPAASKPLAVLHLLEHVLETVPDGEAPKVIVFCQSVNTAHRLSRLLQICCALRKVPFEEEAEEEPKTEDEMVQADPDSAAAAPTAPTAPTAPDVTVAEFSSTLQQAERNQLLKRFRRGQVTCLVCSDVVARGIDIPEVHAVVNYSAPSHIQTYIHRVGRTARAGKVGHTFTFVTSGDMARFETMLRESADCWDRISKFPIPKEAIDCHERWWTPALRQLQRCLDLETKGKVSSTRPLRLEDLNQVAENLEETEKAKKKKTESKEREKGIMKKQKEKEKKSGIKKQQKSKERENSQDKEKGKKRDKVKEKEKSQEVKRKKDGKREKETSKKAKGETREVQKESEEVGGKKTRLEQTTEPESLLDFLRGCGSG</sequence>
<feature type="compositionally biased region" description="Basic and acidic residues" evidence="6">
    <location>
        <begin position="582"/>
        <end position="649"/>
    </location>
</feature>
<evidence type="ECO:0000256" key="3">
    <source>
        <dbReference type="ARBA" id="ARBA00022806"/>
    </source>
</evidence>
<dbReference type="GO" id="GO:0005524">
    <property type="term" value="F:ATP binding"/>
    <property type="evidence" value="ECO:0007669"/>
    <property type="project" value="UniProtKB-KW"/>
</dbReference>
<dbReference type="Gene3D" id="3.40.50.300">
    <property type="entry name" value="P-loop containing nucleotide triphosphate hydrolases"/>
    <property type="match status" value="2"/>
</dbReference>
<dbReference type="InterPro" id="IPR000629">
    <property type="entry name" value="RNA-helicase_DEAD-box_CS"/>
</dbReference>
<dbReference type="InterPro" id="IPR011545">
    <property type="entry name" value="DEAD/DEAH_box_helicase_dom"/>
</dbReference>
<dbReference type="GO" id="GO:0016787">
    <property type="term" value="F:hydrolase activity"/>
    <property type="evidence" value="ECO:0007669"/>
    <property type="project" value="UniProtKB-KW"/>
</dbReference>
<dbReference type="PROSITE" id="PS51194">
    <property type="entry name" value="HELICASE_CTER"/>
    <property type="match status" value="1"/>
</dbReference>
<dbReference type="SUPFAM" id="SSF52540">
    <property type="entry name" value="P-loop containing nucleoside triphosphate hydrolases"/>
    <property type="match status" value="1"/>
</dbReference>
<evidence type="ECO:0008006" key="11">
    <source>
        <dbReference type="Google" id="ProtNLM"/>
    </source>
</evidence>
<protein>
    <recommendedName>
        <fullName evidence="11">RNA helicase</fullName>
    </recommendedName>
</protein>
<evidence type="ECO:0000256" key="1">
    <source>
        <dbReference type="ARBA" id="ARBA00022741"/>
    </source>
</evidence>
<feature type="compositionally biased region" description="Low complexity" evidence="6">
    <location>
        <begin position="369"/>
        <end position="387"/>
    </location>
</feature>
<dbReference type="Pfam" id="PF00271">
    <property type="entry name" value="Helicase_C"/>
    <property type="match status" value="1"/>
</dbReference>
<reference evidence="9" key="1">
    <citation type="submission" date="2023-08" db="EMBL/GenBank/DDBJ databases">
        <authorList>
            <person name="Chen Y."/>
            <person name="Shah S."/>
            <person name="Dougan E. K."/>
            <person name="Thang M."/>
            <person name="Chan C."/>
        </authorList>
    </citation>
    <scope>NUCLEOTIDE SEQUENCE</scope>
</reference>
<dbReference type="SMART" id="SM00490">
    <property type="entry name" value="HELICc"/>
    <property type="match status" value="1"/>
</dbReference>
<evidence type="ECO:0000256" key="6">
    <source>
        <dbReference type="SAM" id="MobiDB-lite"/>
    </source>
</evidence>
<dbReference type="PROSITE" id="PS51192">
    <property type="entry name" value="HELICASE_ATP_BIND_1"/>
    <property type="match status" value="1"/>
</dbReference>
<dbReference type="AlphaFoldDB" id="A0AA36J5G5"/>
<name>A0AA36J5G5_9DINO</name>
<evidence type="ECO:0000256" key="5">
    <source>
        <dbReference type="RuleBase" id="RU000492"/>
    </source>
</evidence>
<keyword evidence="1 5" id="KW-0547">Nucleotide-binding</keyword>
<comment type="caution">
    <text evidence="9">The sequence shown here is derived from an EMBL/GenBank/DDBJ whole genome shotgun (WGS) entry which is preliminary data.</text>
</comment>
<evidence type="ECO:0000256" key="2">
    <source>
        <dbReference type="ARBA" id="ARBA00022801"/>
    </source>
</evidence>
<comment type="similarity">
    <text evidence="5">Belongs to the DEAD box helicase family.</text>
</comment>
<accession>A0AA36J5G5</accession>
<feature type="domain" description="Helicase C-terminal" evidence="8">
    <location>
        <begin position="308"/>
        <end position="501"/>
    </location>
</feature>
<dbReference type="InterPro" id="IPR050079">
    <property type="entry name" value="DEAD_box_RNA_helicase"/>
</dbReference>
<evidence type="ECO:0000259" key="8">
    <source>
        <dbReference type="PROSITE" id="PS51194"/>
    </source>
</evidence>
<dbReference type="SMART" id="SM00487">
    <property type="entry name" value="DEXDc"/>
    <property type="match status" value="1"/>
</dbReference>
<dbReference type="InterPro" id="IPR001650">
    <property type="entry name" value="Helicase_C-like"/>
</dbReference>
<keyword evidence="4 5" id="KW-0067">ATP-binding</keyword>